<keyword evidence="2" id="KW-1185">Reference proteome</keyword>
<comment type="caution">
    <text evidence="1">The sequence shown here is derived from an EMBL/GenBank/DDBJ whole genome shotgun (WGS) entry which is preliminary data.</text>
</comment>
<proteinExistence type="predicted"/>
<dbReference type="Proteomes" id="UP001150581">
    <property type="component" value="Unassembled WGS sequence"/>
</dbReference>
<name>A0ACC1IWD2_9FUNG</name>
<sequence>MAGTHTTTARSRSRSTYDIPDGPADPTPGMASFDFASMGQGGTVPLVIDNGSGTCRAGWATENDPRLEFDNIVAKYRNRKLHNDPLLLVGSNVYSDPMAKSNIRSGFDNGIITNFEVMEGVLDYVFTMLGCTQDTIGQPIVMTEAACTPYASRRHMSELLFECYNVPSVTYGIDAAWSYYKNTGSFSTDGLVVSSGRSASHVIPIYDARVATEQCRRINLGGVAMEEYLLKLLQLKYPSFPMKITEWQSRQLVNEFAYVAQDYEDELSSCLTAAGLEASDVTVQLPFPAPSLDERTEEDIQRAAERRRDQARKMQEMAAKRRQEKADLRVQQLEQLTEIRAAKPHMDEAAFAERMRSAGFASEQSLGDAIASAQQQLGNGGGAEPEEREPPAFPLVDVPDEQLAAEQRLEKRKQVFLKGSHDARERARAEKERERAKQEEAARLDDERRQSNFGQWLADLQARRSAVITRMDDRRARRRELSDRRSHASQVRMRNIADLAAHDAPGAAAGGKRRRRGDNDDTFGAEDDDWNVYRDITKEEEAEEDDEDEAELERLTRRLEQFAPDYLESLDRAARAKIEATAMYRFAEGCQSAILDKPAVPYKPDNEAIVARAAREYQLHLNVERMRVPEIIFRPSLVGFDQAGLIEAIDSVVRNTGRPSLVSNIFVTGGGFACVEGILQRLQRDVVGIMPERTLINVCRAADPLRDAWRGAALWSMAEPEAFRASCVTRQDYLEKGGEYIREHEASNRYHAFPAAATQ</sequence>
<evidence type="ECO:0000313" key="1">
    <source>
        <dbReference type="EMBL" id="KAJ1902016.1"/>
    </source>
</evidence>
<protein>
    <submittedName>
        <fullName evidence="1">Nuclear actin-protein involved in chromatin remodeling</fullName>
    </submittedName>
</protein>
<reference evidence="1" key="1">
    <citation type="submission" date="2022-07" db="EMBL/GenBank/DDBJ databases">
        <title>Phylogenomic reconstructions and comparative analyses of Kickxellomycotina fungi.</title>
        <authorList>
            <person name="Reynolds N.K."/>
            <person name="Stajich J.E."/>
            <person name="Barry K."/>
            <person name="Grigoriev I.V."/>
            <person name="Crous P."/>
            <person name="Smith M.E."/>
        </authorList>
    </citation>
    <scope>NUCLEOTIDE SEQUENCE</scope>
    <source>
        <strain evidence="1">Benny 63K</strain>
    </source>
</reference>
<accession>A0ACC1IWD2</accession>
<dbReference type="EMBL" id="JANBPG010000008">
    <property type="protein sequence ID" value="KAJ1902016.1"/>
    <property type="molecule type" value="Genomic_DNA"/>
</dbReference>
<evidence type="ECO:0000313" key="2">
    <source>
        <dbReference type="Proteomes" id="UP001150581"/>
    </source>
</evidence>
<organism evidence="1 2">
    <name type="scientific">Kickxella alabastrina</name>
    <dbReference type="NCBI Taxonomy" id="61397"/>
    <lineage>
        <taxon>Eukaryota</taxon>
        <taxon>Fungi</taxon>
        <taxon>Fungi incertae sedis</taxon>
        <taxon>Zoopagomycota</taxon>
        <taxon>Kickxellomycotina</taxon>
        <taxon>Kickxellomycetes</taxon>
        <taxon>Kickxellales</taxon>
        <taxon>Kickxellaceae</taxon>
        <taxon>Kickxella</taxon>
    </lineage>
</organism>
<gene>
    <name evidence="1" type="primary">ARP5</name>
    <name evidence="1" type="ORF">LPJ66_000340</name>
</gene>